<dbReference type="Proteomes" id="UP001164286">
    <property type="component" value="Unassembled WGS sequence"/>
</dbReference>
<evidence type="ECO:0000256" key="1">
    <source>
        <dbReference type="SAM" id="MobiDB-lite"/>
    </source>
</evidence>
<accession>A0AA38H533</accession>
<dbReference type="AlphaFoldDB" id="A0AA38H533"/>
<comment type="caution">
    <text evidence="2">The sequence shown here is derived from an EMBL/GenBank/DDBJ whole genome shotgun (WGS) entry which is preliminary data.</text>
</comment>
<name>A0AA38H533_9TREE</name>
<reference evidence="2" key="1">
    <citation type="journal article" date="2022" name="G3 (Bethesda)">
        <title>High quality genome of the basidiomycete yeast Dioszegia hungarica PDD-24b-2 isolated from cloud water.</title>
        <authorList>
            <person name="Jarrige D."/>
            <person name="Haridas S."/>
            <person name="Bleykasten-Grosshans C."/>
            <person name="Joly M."/>
            <person name="Nadalig T."/>
            <person name="Sancelme M."/>
            <person name="Vuilleumier S."/>
            <person name="Grigoriev I.V."/>
            <person name="Amato P."/>
            <person name="Bringel F."/>
        </authorList>
    </citation>
    <scope>NUCLEOTIDE SEQUENCE</scope>
    <source>
        <strain evidence="2">PDD-24b-2</strain>
    </source>
</reference>
<dbReference type="RefSeq" id="XP_052943787.1">
    <property type="nucleotide sequence ID" value="XM_053090223.1"/>
</dbReference>
<proteinExistence type="predicted"/>
<dbReference type="EMBL" id="JAKWFO010000008">
    <property type="protein sequence ID" value="KAI9634010.1"/>
    <property type="molecule type" value="Genomic_DNA"/>
</dbReference>
<evidence type="ECO:0000313" key="3">
    <source>
        <dbReference type="Proteomes" id="UP001164286"/>
    </source>
</evidence>
<evidence type="ECO:0008006" key="4">
    <source>
        <dbReference type="Google" id="ProtNLM"/>
    </source>
</evidence>
<dbReference type="GeneID" id="77729428"/>
<evidence type="ECO:0000313" key="2">
    <source>
        <dbReference type="EMBL" id="KAI9634010.1"/>
    </source>
</evidence>
<sequence length="275" mass="31248">MSGYAVIIIDDKSDDPIEIANPNAPQEHPRPNEEAVAALKQDALGAEEEADKPKFRWHEWHNDPVMDIVLNSNDGVLLRGSSWVLKRESTVIKRMLDPALYPPMGDQEAISLHFSADTVALFLTRCQSADASNLSTLPFQALYQYRKLVLYLGCQRLVEQVQPSYRRVCRKHPVKHLLAASSDNDVKEAKRALRRCGRVNIALDSAKFSDLLWCVRPAWRHAMSVCLLHRGHDKWLTPKWPDKGRARQFGRDVERNRREAAEEGREVMGISTFGA</sequence>
<organism evidence="2 3">
    <name type="scientific">Dioszegia hungarica</name>
    <dbReference type="NCBI Taxonomy" id="4972"/>
    <lineage>
        <taxon>Eukaryota</taxon>
        <taxon>Fungi</taxon>
        <taxon>Dikarya</taxon>
        <taxon>Basidiomycota</taxon>
        <taxon>Agaricomycotina</taxon>
        <taxon>Tremellomycetes</taxon>
        <taxon>Tremellales</taxon>
        <taxon>Bulleribasidiaceae</taxon>
        <taxon>Dioszegia</taxon>
    </lineage>
</organism>
<feature type="region of interest" description="Disordered" evidence="1">
    <location>
        <begin position="15"/>
        <end position="35"/>
    </location>
</feature>
<protein>
    <recommendedName>
        <fullName evidence="4">BTB domain-containing protein</fullName>
    </recommendedName>
</protein>
<keyword evidence="3" id="KW-1185">Reference proteome</keyword>
<gene>
    <name evidence="2" type="ORF">MKK02DRAFT_38682</name>
</gene>